<dbReference type="NCBIfam" id="NF003612">
    <property type="entry name" value="PRK05257.3-3"/>
    <property type="match status" value="1"/>
</dbReference>
<evidence type="ECO:0000256" key="1">
    <source>
        <dbReference type="ARBA" id="ARBA00001139"/>
    </source>
</evidence>
<dbReference type="NCBIfam" id="TIGR01320">
    <property type="entry name" value="mal_quin_oxido"/>
    <property type="match status" value="1"/>
</dbReference>
<sequence length="495" mass="53370">MSTASKPVDVVLIGGGIMSATLGALIKLLQPDWSIQIFEKLDAVALESSNPWNNAGTGHAALCELNYMPQAADGSVESSKAVAINEQFQVSRQLWSYLIEKGLLGAPETFINQTPHMTFVSGESNVEYLKKRYDVLKNEPLFEGIEYSDDPRVIYGWAPLLMRDRRKGEPVAATRVPAGTDVDFGALTHQLFDYLRDNGAELHTGRSVNSLKKQSDGTWNVGFRHLVGGTPAKVNARFVFVGAGGGALHLLQKSGIPEIKGFGGFPISGEFLRTDNPAVVREHQAKVYGKAAVGAPPMSVPHLDKRVVDGEASLLFGPYAGFSPKFLKSGSWLDLPLSIKPGNIGPMLAVARDNFDLLKYLISEVFASRAKKLKALQEFMPTARAEDWYLIAAGQRVQVMKKDAKKGGVLQFGTEVVTSADGSIAGLLGASPGASTAVPIMLELIERCFSSQYAGWVPALKKMIPSLGTKLNESPSKAKKTLAETAKVLDLVVEV</sequence>
<dbReference type="NCBIfam" id="NF003610">
    <property type="entry name" value="PRK05257.3-1"/>
    <property type="match status" value="1"/>
</dbReference>
<evidence type="ECO:0000256" key="4">
    <source>
        <dbReference type="ARBA" id="ARBA00022532"/>
    </source>
</evidence>
<comment type="cofactor">
    <cofactor evidence="2 8">
        <name>FAD</name>
        <dbReference type="ChEBI" id="CHEBI:57692"/>
    </cofactor>
</comment>
<dbReference type="PANTHER" id="PTHR43104">
    <property type="entry name" value="L-2-HYDROXYGLUTARATE DEHYDROGENASE, MITOCHONDRIAL"/>
    <property type="match status" value="1"/>
</dbReference>
<keyword evidence="5 8" id="KW-0285">Flavoprotein</keyword>
<dbReference type="Pfam" id="PF06039">
    <property type="entry name" value="Mqo"/>
    <property type="match status" value="1"/>
</dbReference>
<dbReference type="NCBIfam" id="NF003606">
    <property type="entry name" value="PRK05257.2-1"/>
    <property type="match status" value="1"/>
</dbReference>
<evidence type="ECO:0000313" key="9">
    <source>
        <dbReference type="EMBL" id="MBM7473416.1"/>
    </source>
</evidence>
<keyword evidence="4 8" id="KW-0816">Tricarboxylic acid cycle</keyword>
<dbReference type="Gene3D" id="3.50.50.60">
    <property type="entry name" value="FAD/NAD(P)-binding domain"/>
    <property type="match status" value="1"/>
</dbReference>
<reference evidence="9 10" key="1">
    <citation type="submission" date="2021-01" db="EMBL/GenBank/DDBJ databases">
        <title>Sequencing the genomes of 1000 actinobacteria strains.</title>
        <authorList>
            <person name="Klenk H.-P."/>
        </authorList>
    </citation>
    <scope>NUCLEOTIDE SEQUENCE [LARGE SCALE GENOMIC DNA]</scope>
    <source>
        <strain evidence="9 10">DSM 13057</strain>
    </source>
</reference>
<dbReference type="InterPro" id="IPR006231">
    <property type="entry name" value="MQO"/>
</dbReference>
<evidence type="ECO:0000256" key="5">
    <source>
        <dbReference type="ARBA" id="ARBA00022630"/>
    </source>
</evidence>
<name>A0ABS2LAB4_9MICO</name>
<evidence type="ECO:0000256" key="7">
    <source>
        <dbReference type="ARBA" id="ARBA00023002"/>
    </source>
</evidence>
<comment type="pathway">
    <text evidence="3 8">Carbohydrate metabolism; tricarboxylic acid cycle; oxaloacetate from (S)-malate (quinone route): step 1/1.</text>
</comment>
<evidence type="ECO:0000256" key="2">
    <source>
        <dbReference type="ARBA" id="ARBA00001974"/>
    </source>
</evidence>
<proteinExistence type="inferred from homology"/>
<dbReference type="PANTHER" id="PTHR43104:SF2">
    <property type="entry name" value="L-2-HYDROXYGLUTARATE DEHYDROGENASE, MITOCHONDRIAL"/>
    <property type="match status" value="1"/>
</dbReference>
<dbReference type="NCBIfam" id="NF003611">
    <property type="entry name" value="PRK05257.3-2"/>
    <property type="match status" value="1"/>
</dbReference>
<evidence type="ECO:0000313" key="10">
    <source>
        <dbReference type="Proteomes" id="UP000776164"/>
    </source>
</evidence>
<comment type="similarity">
    <text evidence="8">Belongs to the MQO family.</text>
</comment>
<dbReference type="NCBIfam" id="NF003605">
    <property type="entry name" value="PRK05257.1-4"/>
    <property type="match status" value="1"/>
</dbReference>
<evidence type="ECO:0000256" key="8">
    <source>
        <dbReference type="HAMAP-Rule" id="MF_00212"/>
    </source>
</evidence>
<dbReference type="HAMAP" id="MF_00212">
    <property type="entry name" value="MQO"/>
    <property type="match status" value="1"/>
</dbReference>
<dbReference type="NCBIfam" id="NF003603">
    <property type="entry name" value="PRK05257.1-1"/>
    <property type="match status" value="1"/>
</dbReference>
<dbReference type="NCBIfam" id="NF003609">
    <property type="entry name" value="PRK05257.2-5"/>
    <property type="match status" value="1"/>
</dbReference>
<evidence type="ECO:0000256" key="6">
    <source>
        <dbReference type="ARBA" id="ARBA00022827"/>
    </source>
</evidence>
<dbReference type="RefSeq" id="WP_205110880.1">
    <property type="nucleotide sequence ID" value="NZ_BAAAHT010000014.1"/>
</dbReference>
<dbReference type="InterPro" id="IPR036188">
    <property type="entry name" value="FAD/NAD-bd_sf"/>
</dbReference>
<dbReference type="EMBL" id="JAFBBU010000001">
    <property type="protein sequence ID" value="MBM7473416.1"/>
    <property type="molecule type" value="Genomic_DNA"/>
</dbReference>
<keyword evidence="10" id="KW-1185">Reference proteome</keyword>
<dbReference type="Proteomes" id="UP000776164">
    <property type="component" value="Unassembled WGS sequence"/>
</dbReference>
<organism evidence="9 10">
    <name type="scientific">Subtercola frigoramans</name>
    <dbReference type="NCBI Taxonomy" id="120298"/>
    <lineage>
        <taxon>Bacteria</taxon>
        <taxon>Bacillati</taxon>
        <taxon>Actinomycetota</taxon>
        <taxon>Actinomycetes</taxon>
        <taxon>Micrococcales</taxon>
        <taxon>Microbacteriaceae</taxon>
        <taxon>Subtercola</taxon>
    </lineage>
</organism>
<dbReference type="SUPFAM" id="SSF51905">
    <property type="entry name" value="FAD/NAD(P)-binding domain"/>
    <property type="match status" value="1"/>
</dbReference>
<keyword evidence="7 8" id="KW-0560">Oxidoreductase</keyword>
<gene>
    <name evidence="8" type="primary">mqo</name>
    <name evidence="9" type="ORF">JOE66_003050</name>
</gene>
<dbReference type="GO" id="GO:0008924">
    <property type="term" value="F:L-malate dehydrogenase (quinone) activity"/>
    <property type="evidence" value="ECO:0007669"/>
    <property type="project" value="UniProtKB-EC"/>
</dbReference>
<evidence type="ECO:0000256" key="3">
    <source>
        <dbReference type="ARBA" id="ARBA00005012"/>
    </source>
</evidence>
<accession>A0ABS2LAB4</accession>
<keyword evidence="6 8" id="KW-0274">FAD</keyword>
<dbReference type="NCBIfam" id="NF009875">
    <property type="entry name" value="PRK13339.1"/>
    <property type="match status" value="1"/>
</dbReference>
<comment type="catalytic activity">
    <reaction evidence="1 8">
        <text>(S)-malate + a quinone = a quinol + oxaloacetate</text>
        <dbReference type="Rhea" id="RHEA:46012"/>
        <dbReference type="ChEBI" id="CHEBI:15589"/>
        <dbReference type="ChEBI" id="CHEBI:16452"/>
        <dbReference type="ChEBI" id="CHEBI:24646"/>
        <dbReference type="ChEBI" id="CHEBI:132124"/>
        <dbReference type="EC" id="1.1.5.4"/>
    </reaction>
</comment>
<dbReference type="EC" id="1.1.5.4" evidence="8"/>
<dbReference type="Gene3D" id="3.30.9.10">
    <property type="entry name" value="D-Amino Acid Oxidase, subunit A, domain 2"/>
    <property type="match status" value="1"/>
</dbReference>
<protein>
    <recommendedName>
        <fullName evidence="8">Probable malate:quinone oxidoreductase</fullName>
        <ecNumber evidence="8">1.1.5.4</ecNumber>
    </recommendedName>
    <alternativeName>
        <fullName evidence="8">MQO</fullName>
    </alternativeName>
    <alternativeName>
        <fullName evidence="8">Malate dehydrogenase [quinone]</fullName>
    </alternativeName>
</protein>
<comment type="caution">
    <text evidence="9">The sequence shown here is derived from an EMBL/GenBank/DDBJ whole genome shotgun (WGS) entry which is preliminary data.</text>
</comment>